<dbReference type="Proteomes" id="UP000192491">
    <property type="component" value="Unassembled WGS sequence"/>
</dbReference>
<accession>A0A1Y1QT52</accession>
<name>A0A1Y1QT52_9GAMM</name>
<evidence type="ECO:0000313" key="2">
    <source>
        <dbReference type="Proteomes" id="UP000192491"/>
    </source>
</evidence>
<sequence length="107" mass="11642">MQTIGIKELKTNPAVLTKAMEAKEYLLISKRGKPFALATALDDSLFDLGLKTWLLTRAYASGGLSLGQLARALDKSYADIAKLLTLLNIPVLDYDLADELDTLESLA</sequence>
<protein>
    <submittedName>
        <fullName evidence="1">Uncharacterized protein</fullName>
    </submittedName>
</protein>
<gene>
    <name evidence="1" type="ORF">BWK73_12690</name>
</gene>
<evidence type="ECO:0000313" key="1">
    <source>
        <dbReference type="EMBL" id="OQX13240.1"/>
    </source>
</evidence>
<dbReference type="EMBL" id="MTEJ01000050">
    <property type="protein sequence ID" value="OQX13240.1"/>
    <property type="molecule type" value="Genomic_DNA"/>
</dbReference>
<organism evidence="1 2">
    <name type="scientific">Thiothrix lacustris</name>
    <dbReference type="NCBI Taxonomy" id="525917"/>
    <lineage>
        <taxon>Bacteria</taxon>
        <taxon>Pseudomonadati</taxon>
        <taxon>Pseudomonadota</taxon>
        <taxon>Gammaproteobacteria</taxon>
        <taxon>Thiotrichales</taxon>
        <taxon>Thiotrichaceae</taxon>
        <taxon>Thiothrix</taxon>
    </lineage>
</organism>
<reference evidence="1 2" key="1">
    <citation type="submission" date="2017-01" db="EMBL/GenBank/DDBJ databases">
        <title>Novel large sulfur bacteria in the metagenomes of groundwater-fed chemosynthetic microbial mats in the Lake Huron basin.</title>
        <authorList>
            <person name="Sharrar A.M."/>
            <person name="Flood B.E."/>
            <person name="Bailey J.V."/>
            <person name="Jones D.S."/>
            <person name="Biddanda B."/>
            <person name="Ruberg S.A."/>
            <person name="Marcus D.N."/>
            <person name="Dick G.J."/>
        </authorList>
    </citation>
    <scope>NUCLEOTIDE SEQUENCE [LARGE SCALE GENOMIC DNA]</scope>
    <source>
        <strain evidence="1">A8</strain>
    </source>
</reference>
<proteinExistence type="predicted"/>
<comment type="caution">
    <text evidence="1">The sequence shown here is derived from an EMBL/GenBank/DDBJ whole genome shotgun (WGS) entry which is preliminary data.</text>
</comment>
<dbReference type="AlphaFoldDB" id="A0A1Y1QT52"/>